<comment type="catalytic activity">
    <reaction evidence="1 14">
        <text>S-ubiquitinyl-[E2 ubiquitin-conjugating enzyme]-L-cysteine + [acceptor protein]-L-lysine = [E2 ubiquitin-conjugating enzyme]-L-cysteine + N(6)-ubiquitinyl-[acceptor protein]-L-lysine.</text>
        <dbReference type="EC" id="2.3.2.27"/>
    </reaction>
</comment>
<dbReference type="Gene3D" id="1.20.5.340">
    <property type="match status" value="1"/>
</dbReference>
<dbReference type="SMART" id="SM00184">
    <property type="entry name" value="RING"/>
    <property type="match status" value="1"/>
</dbReference>
<keyword evidence="11 14" id="KW-0175">Coiled coil</keyword>
<name>A0A1U8KC56_GOSHI</name>
<evidence type="ECO:0000256" key="9">
    <source>
        <dbReference type="ARBA" id="ARBA00022833"/>
    </source>
</evidence>
<reference evidence="17" key="1">
    <citation type="journal article" date="2020" name="Nat. Genet.">
        <title>Genomic diversifications of five Gossypium allopolyploid species and their impact on cotton improvement.</title>
        <authorList>
            <person name="Chen Z.J."/>
            <person name="Sreedasyam A."/>
            <person name="Ando A."/>
            <person name="Song Q."/>
            <person name="De Santiago L.M."/>
            <person name="Hulse-Kemp A.M."/>
            <person name="Ding M."/>
            <person name="Ye W."/>
            <person name="Kirkbride R.C."/>
            <person name="Jenkins J."/>
            <person name="Plott C."/>
            <person name="Lovell J."/>
            <person name="Lin Y.M."/>
            <person name="Vaughn R."/>
            <person name="Liu B."/>
            <person name="Simpson S."/>
            <person name="Scheffler B.E."/>
            <person name="Wen L."/>
            <person name="Saski C.A."/>
            <person name="Grover C.E."/>
            <person name="Hu G."/>
            <person name="Conover J.L."/>
            <person name="Carlson J.W."/>
            <person name="Shu S."/>
            <person name="Boston L.B."/>
            <person name="Williams M."/>
            <person name="Peterson D.G."/>
            <person name="McGee K."/>
            <person name="Jones D.C."/>
            <person name="Wendel J.F."/>
            <person name="Stelly D.M."/>
            <person name="Grimwood J."/>
            <person name="Schmutz J."/>
        </authorList>
    </citation>
    <scope>NUCLEOTIDE SEQUENCE [LARGE SCALE GENOMIC DNA]</scope>
    <source>
        <strain evidence="17">cv. TM-1</strain>
    </source>
</reference>
<accession>A0A1U8KC56</accession>
<dbReference type="PANTHER" id="PTHR23163:SF8">
    <property type="entry name" value="E3 UBIQUITIN-PROTEIN LIGASE BRE1-LIKE 2"/>
    <property type="match status" value="1"/>
</dbReference>
<evidence type="ECO:0000256" key="7">
    <source>
        <dbReference type="ARBA" id="ARBA00022771"/>
    </source>
</evidence>
<dbReference type="Gene3D" id="3.30.40.10">
    <property type="entry name" value="Zinc/RING finger domain, C3HC4 (zinc finger)"/>
    <property type="match status" value="1"/>
</dbReference>
<dbReference type="Proteomes" id="UP000818029">
    <property type="component" value="Chromosome D08"/>
</dbReference>
<dbReference type="GO" id="GO:0006325">
    <property type="term" value="P:chromatin organization"/>
    <property type="evidence" value="ECO:0007669"/>
    <property type="project" value="UniProtKB-KW"/>
</dbReference>
<dbReference type="UniPathway" id="UPA00143"/>
<dbReference type="GO" id="GO:0061630">
    <property type="term" value="F:ubiquitin protein ligase activity"/>
    <property type="evidence" value="ECO:0007669"/>
    <property type="project" value="UniProtKB-EC"/>
</dbReference>
<proteinExistence type="inferred from homology"/>
<evidence type="ECO:0000259" key="16">
    <source>
        <dbReference type="PROSITE" id="PS50089"/>
    </source>
</evidence>
<evidence type="ECO:0000256" key="8">
    <source>
        <dbReference type="ARBA" id="ARBA00022786"/>
    </source>
</evidence>
<evidence type="ECO:0000256" key="3">
    <source>
        <dbReference type="ARBA" id="ARBA00004906"/>
    </source>
</evidence>
<comment type="pathway">
    <text evidence="3 14">Protein modification; protein ubiquitination.</text>
</comment>
<evidence type="ECO:0000256" key="5">
    <source>
        <dbReference type="ARBA" id="ARBA00022679"/>
    </source>
</evidence>
<dbReference type="PROSITE" id="PS50089">
    <property type="entry name" value="ZF_RING_2"/>
    <property type="match status" value="1"/>
</dbReference>
<evidence type="ECO:0000256" key="14">
    <source>
        <dbReference type="RuleBase" id="RU365038"/>
    </source>
</evidence>
<dbReference type="GO" id="GO:0016567">
    <property type="term" value="P:protein ubiquitination"/>
    <property type="evidence" value="ECO:0007669"/>
    <property type="project" value="UniProtKB-UniRule"/>
</dbReference>
<evidence type="ECO:0000256" key="15">
    <source>
        <dbReference type="SAM" id="Coils"/>
    </source>
</evidence>
<keyword evidence="6 14" id="KW-0479">Metal-binding</keyword>
<evidence type="ECO:0000256" key="2">
    <source>
        <dbReference type="ARBA" id="ARBA00004123"/>
    </source>
</evidence>
<feature type="coiled-coil region" evidence="15">
    <location>
        <begin position="32"/>
        <end position="73"/>
    </location>
</feature>
<keyword evidence="12 14" id="KW-0539">Nucleus</keyword>
<feature type="domain" description="RING-type" evidence="16">
    <location>
        <begin position="455"/>
        <end position="493"/>
    </location>
</feature>
<dbReference type="GO" id="GO:0033503">
    <property type="term" value="C:HULC complex"/>
    <property type="evidence" value="ECO:0007669"/>
    <property type="project" value="TreeGrafter"/>
</dbReference>
<dbReference type="CDD" id="cd16499">
    <property type="entry name" value="RING-HC_Bre1-like"/>
    <property type="match status" value="1"/>
</dbReference>
<evidence type="ECO:0000256" key="12">
    <source>
        <dbReference type="ARBA" id="ARBA00023242"/>
    </source>
</evidence>
<keyword evidence="5 14" id="KW-0808">Transferase</keyword>
<comment type="subcellular location">
    <subcellularLocation>
        <location evidence="2 14">Nucleus</location>
    </subcellularLocation>
</comment>
<protein>
    <recommendedName>
        <fullName evidence="14">E3 ubiquitin protein ligase</fullName>
        <ecNumber evidence="14">2.3.2.27</ecNumber>
    </recommendedName>
</protein>
<keyword evidence="10 14" id="KW-0156">Chromatin regulator</keyword>
<dbReference type="EC" id="2.3.2.27" evidence="14"/>
<feature type="coiled-coil region" evidence="15">
    <location>
        <begin position="114"/>
        <end position="258"/>
    </location>
</feature>
<evidence type="ECO:0000256" key="13">
    <source>
        <dbReference type="PROSITE-ProRule" id="PRU00175"/>
    </source>
</evidence>
<evidence type="ECO:0000256" key="1">
    <source>
        <dbReference type="ARBA" id="ARBA00000900"/>
    </source>
</evidence>
<comment type="similarity">
    <text evidence="4 14">Belongs to the BRE1 family.</text>
</comment>
<dbReference type="Pfam" id="PF00097">
    <property type="entry name" value="zf-C3HC4"/>
    <property type="match status" value="1"/>
</dbReference>
<evidence type="ECO:0000313" key="17">
    <source>
        <dbReference type="Proteomes" id="UP000818029"/>
    </source>
</evidence>
<dbReference type="GeneID" id="107914217"/>
<evidence type="ECO:0000256" key="11">
    <source>
        <dbReference type="ARBA" id="ARBA00023054"/>
    </source>
</evidence>
<dbReference type="SUPFAM" id="SSF57997">
    <property type="entry name" value="Tropomyosin"/>
    <property type="match status" value="1"/>
</dbReference>
<dbReference type="InterPro" id="IPR013083">
    <property type="entry name" value="Znf_RING/FYVE/PHD"/>
</dbReference>
<evidence type="ECO:0000313" key="18">
    <source>
        <dbReference type="RefSeq" id="XP_016698553.1"/>
    </source>
</evidence>
<dbReference type="InterPro" id="IPR017907">
    <property type="entry name" value="Znf_RING_CS"/>
</dbReference>
<dbReference type="SUPFAM" id="SSF57850">
    <property type="entry name" value="RING/U-box"/>
    <property type="match status" value="1"/>
</dbReference>
<dbReference type="PROSITE" id="PS00518">
    <property type="entry name" value="ZF_RING_1"/>
    <property type="match status" value="1"/>
</dbReference>
<keyword evidence="8 14" id="KW-0833">Ubl conjugation pathway</keyword>
<keyword evidence="17" id="KW-1185">Reference proteome</keyword>
<evidence type="ECO:0000256" key="6">
    <source>
        <dbReference type="ARBA" id="ARBA00022723"/>
    </source>
</evidence>
<gene>
    <name evidence="18" type="primary">LOC107914217</name>
</gene>
<dbReference type="GO" id="GO:0008270">
    <property type="term" value="F:zinc ion binding"/>
    <property type="evidence" value="ECO:0007669"/>
    <property type="project" value="UniProtKB-KW"/>
</dbReference>
<evidence type="ECO:0000256" key="4">
    <source>
        <dbReference type="ARBA" id="ARBA00005555"/>
    </source>
</evidence>
<keyword evidence="7 13" id="KW-0863">Zinc-finger</keyword>
<feature type="coiled-coil region" evidence="15">
    <location>
        <begin position="385"/>
        <end position="433"/>
    </location>
</feature>
<dbReference type="InterPro" id="IPR013956">
    <property type="entry name" value="E3_ubiquit_lig_Bre1"/>
</dbReference>
<organism evidence="17 18">
    <name type="scientific">Gossypium hirsutum</name>
    <name type="common">Upland cotton</name>
    <name type="synonym">Gossypium mexicanum</name>
    <dbReference type="NCBI Taxonomy" id="3635"/>
    <lineage>
        <taxon>Eukaryota</taxon>
        <taxon>Viridiplantae</taxon>
        <taxon>Streptophyta</taxon>
        <taxon>Embryophyta</taxon>
        <taxon>Tracheophyta</taxon>
        <taxon>Spermatophyta</taxon>
        <taxon>Magnoliopsida</taxon>
        <taxon>eudicotyledons</taxon>
        <taxon>Gunneridae</taxon>
        <taxon>Pentapetalae</taxon>
        <taxon>rosids</taxon>
        <taxon>malvids</taxon>
        <taxon>Malvales</taxon>
        <taxon>Malvaceae</taxon>
        <taxon>Malvoideae</taxon>
        <taxon>Gossypium</taxon>
    </lineage>
</organism>
<dbReference type="AlphaFoldDB" id="A0A1U8KC56"/>
<keyword evidence="9 14" id="KW-0862">Zinc</keyword>
<dbReference type="RefSeq" id="XP_016698553.1">
    <property type="nucleotide sequence ID" value="XM_016843064.2"/>
</dbReference>
<dbReference type="InterPro" id="IPR001841">
    <property type="entry name" value="Znf_RING"/>
</dbReference>
<dbReference type="InterPro" id="IPR018957">
    <property type="entry name" value="Znf_C3HC4_RING-type"/>
</dbReference>
<sequence>MEQYKALTDSLQTDRFLVMRREKELNMKAETADAVRNTINNADSRIEELELQLQKCIIERNDLEIKMEEAIQDAGRNDIKAEIRVMASALSKEMGMMEAQLNRWKETAHEAISLHEEAQALKALLSDKTNLQKRLAEECAEQIAEIKSLNDMIEKLQKEKLELQIFLDMYGQEGYDDRDVMEIRESKNRAHSQAEILKNALDEHSLELRVKAANEAEAACQERLSVAEVEIADLRAKLDASERDVLELTEAIKSKDRESETYISEIETIGQAYEDMQTQNQHLLQQMTERDDYNIKLVSESVKTKQAHSFLLSEKQALARQLKQVNSSIESVKMRIGQSEEQIKVCLTDAVKFTQEDRHFMISLETAKWELADAEKEFKWLKSAAASSEKDYEQLQRKVDEFQMKLDKEQSQRKKLEEELDELNSKVAELSSETGETAIQKLQDEIKNCKNILKCGVCFDRPKEVVIVKCYHLFCNPCIQRNLEIRHRKCPGCGTAFGQNDVRFVKI</sequence>
<dbReference type="PANTHER" id="PTHR23163">
    <property type="entry name" value="RING FINGER PROTEIN-RELATED"/>
    <property type="match status" value="1"/>
</dbReference>
<evidence type="ECO:0000256" key="10">
    <source>
        <dbReference type="ARBA" id="ARBA00022853"/>
    </source>
</evidence>
<dbReference type="GO" id="GO:0005634">
    <property type="term" value="C:nucleus"/>
    <property type="evidence" value="ECO:0007669"/>
    <property type="project" value="UniProtKB-SubCell"/>
</dbReference>
<reference evidence="18" key="2">
    <citation type="submission" date="2025-08" db="UniProtKB">
        <authorList>
            <consortium name="RefSeq"/>
        </authorList>
    </citation>
    <scope>IDENTIFICATION</scope>
</reference>